<organism evidence="2 3">
    <name type="scientific">Roseivirga thermotolerans</name>
    <dbReference type="NCBI Taxonomy" id="1758176"/>
    <lineage>
        <taxon>Bacteria</taxon>
        <taxon>Pseudomonadati</taxon>
        <taxon>Bacteroidota</taxon>
        <taxon>Cytophagia</taxon>
        <taxon>Cytophagales</taxon>
        <taxon>Roseivirgaceae</taxon>
        <taxon>Roseivirga</taxon>
    </lineage>
</organism>
<feature type="coiled-coil region" evidence="1">
    <location>
        <begin position="23"/>
        <end position="57"/>
    </location>
</feature>
<reference evidence="3" key="1">
    <citation type="journal article" date="2019" name="Int. J. Syst. Evol. Microbiol.">
        <title>The Global Catalogue of Microorganisms (GCM) 10K type strain sequencing project: providing services to taxonomists for standard genome sequencing and annotation.</title>
        <authorList>
            <consortium name="The Broad Institute Genomics Platform"/>
            <consortium name="The Broad Institute Genome Sequencing Center for Infectious Disease"/>
            <person name="Wu L."/>
            <person name="Ma J."/>
        </authorList>
    </citation>
    <scope>NUCLEOTIDE SEQUENCE [LARGE SCALE GENOMIC DNA]</scope>
    <source>
        <strain evidence="3">CGMCC 1.15111</strain>
    </source>
</reference>
<evidence type="ECO:0000256" key="1">
    <source>
        <dbReference type="SAM" id="Coils"/>
    </source>
</evidence>
<dbReference type="Proteomes" id="UP000658258">
    <property type="component" value="Unassembled WGS sequence"/>
</dbReference>
<proteinExistence type="predicted"/>
<feature type="coiled-coil region" evidence="1">
    <location>
        <begin position="236"/>
        <end position="277"/>
    </location>
</feature>
<dbReference type="EMBL" id="BNAG01000002">
    <property type="protein sequence ID" value="GHE63746.1"/>
    <property type="molecule type" value="Genomic_DNA"/>
</dbReference>
<keyword evidence="3" id="KW-1185">Reference proteome</keyword>
<evidence type="ECO:0000313" key="2">
    <source>
        <dbReference type="EMBL" id="GHE63746.1"/>
    </source>
</evidence>
<accession>A0ABQ3I4N1</accession>
<dbReference type="RefSeq" id="WP_189629985.1">
    <property type="nucleotide sequence ID" value="NZ_BNAG01000002.1"/>
</dbReference>
<comment type="caution">
    <text evidence="2">The sequence shown here is derived from an EMBL/GenBank/DDBJ whole genome shotgun (WGS) entry which is preliminary data.</text>
</comment>
<sequence length="280" mass="30347">MSNSKMKIQLQKRAYKKVFQDVTAEKSTRIKHLQRMVEEAKDKLAKAEATYNSYASKSELFDQLHANASNTLSVMTDQENLASDLVQKVNSLFETATVAIGTANDTYSDTKKLLQSVQRVVDATLAAATDISLSGELIMKRKAANPLISSELVSEASRATTDAGKAVSLIINALTSTFNALATANQASNTAEIVQAEILYLKDLVVRDTSMSNLDSTMITIQERANQNYINAREAEKEALSAADEARQQMMKSKNELNRATAELANAESALNAAEAAVGS</sequence>
<name>A0ABQ3I4N1_9BACT</name>
<gene>
    <name evidence="2" type="ORF">GCM10011340_18930</name>
</gene>
<keyword evidence="1" id="KW-0175">Coiled coil</keyword>
<protein>
    <submittedName>
        <fullName evidence="2">Uncharacterized protein</fullName>
    </submittedName>
</protein>
<evidence type="ECO:0000313" key="3">
    <source>
        <dbReference type="Proteomes" id="UP000658258"/>
    </source>
</evidence>